<dbReference type="EMBL" id="KB111427">
    <property type="protein sequence ID" value="ELK25865.1"/>
    <property type="molecule type" value="Genomic_DNA"/>
</dbReference>
<dbReference type="GO" id="GO:0046982">
    <property type="term" value="F:protein heterodimerization activity"/>
    <property type="evidence" value="ECO:0007669"/>
    <property type="project" value="InterPro"/>
</dbReference>
<evidence type="ECO:0000256" key="6">
    <source>
        <dbReference type="SAM" id="MobiDB-lite"/>
    </source>
</evidence>
<evidence type="ECO:0000256" key="5">
    <source>
        <dbReference type="ARBA" id="ARBA00023242"/>
    </source>
</evidence>
<dbReference type="GO" id="GO:0016251">
    <property type="term" value="F:RNA polymerase II general transcription initiation factor activity"/>
    <property type="evidence" value="ECO:0007669"/>
    <property type="project" value="TreeGrafter"/>
</dbReference>
<keyword evidence="4" id="KW-0804">Transcription</keyword>
<keyword evidence="3" id="KW-0805">Transcription regulation</keyword>
<dbReference type="Pfam" id="PF04719">
    <property type="entry name" value="TAFII28"/>
    <property type="match status" value="1"/>
</dbReference>
<evidence type="ECO:0000259" key="7">
    <source>
        <dbReference type="Pfam" id="PF04719"/>
    </source>
</evidence>
<dbReference type="PANTHER" id="PTHR13218">
    <property type="entry name" value="TRANSCRIPTION INITIATION FACTOR TFIID SUBUNIT 11-RELATED"/>
    <property type="match status" value="1"/>
</dbReference>
<feature type="domain" description="TAFII28-like protein" evidence="7">
    <location>
        <begin position="59"/>
        <end position="124"/>
    </location>
</feature>
<dbReference type="InterPro" id="IPR006809">
    <property type="entry name" value="TAFII28_dom"/>
</dbReference>
<dbReference type="InterPro" id="IPR009072">
    <property type="entry name" value="Histone-fold"/>
</dbReference>
<evidence type="ECO:0000256" key="1">
    <source>
        <dbReference type="ARBA" id="ARBA00004123"/>
    </source>
</evidence>
<dbReference type="Gene3D" id="1.10.20.10">
    <property type="entry name" value="Histone, subunit A"/>
    <property type="match status" value="1"/>
</dbReference>
<dbReference type="Proteomes" id="UP000010556">
    <property type="component" value="Unassembled WGS sequence"/>
</dbReference>
<gene>
    <name evidence="8" type="ORF">MDA_GLEAN10024048</name>
</gene>
<dbReference type="PANTHER" id="PTHR13218:SF8">
    <property type="entry name" value="TRANSCRIPTION INITIATION FACTOR TFIID SUBUNIT 11"/>
    <property type="match status" value="1"/>
</dbReference>
<feature type="region of interest" description="Disordered" evidence="6">
    <location>
        <begin position="25"/>
        <end position="52"/>
    </location>
</feature>
<keyword evidence="5" id="KW-0539">Nucleus</keyword>
<dbReference type="GO" id="GO:0003743">
    <property type="term" value="F:translation initiation factor activity"/>
    <property type="evidence" value="ECO:0007669"/>
    <property type="project" value="UniProtKB-KW"/>
</dbReference>
<evidence type="ECO:0000256" key="2">
    <source>
        <dbReference type="ARBA" id="ARBA00009788"/>
    </source>
</evidence>
<evidence type="ECO:0000256" key="3">
    <source>
        <dbReference type="ARBA" id="ARBA00023015"/>
    </source>
</evidence>
<dbReference type="GO" id="GO:0005669">
    <property type="term" value="C:transcription factor TFIID complex"/>
    <property type="evidence" value="ECO:0007669"/>
    <property type="project" value="InterPro"/>
</dbReference>
<protein>
    <submittedName>
        <fullName evidence="8">Transcription initiation factor TFIID subunit 11</fullName>
    </submittedName>
</protein>
<sequence length="124" mass="13809">MAKDPGLNLTTEIGKRTRLQNLAPKQGPLAPRLRRKTQAQEEKEWVPKGDPNKAQKMRVLLASFSEEQLTRYEGYRQSTCPSTAIRHVVQSGVGDAPVELNALISRARLAKVFVGEVEEEALDV</sequence>
<dbReference type="GO" id="GO:0051123">
    <property type="term" value="P:RNA polymerase II preinitiation complex assembly"/>
    <property type="evidence" value="ECO:0007669"/>
    <property type="project" value="InterPro"/>
</dbReference>
<proteinExistence type="inferred from homology"/>
<reference evidence="9" key="1">
    <citation type="journal article" date="2013" name="Science">
        <title>Comparative analysis of bat genomes provides insight into the evolution of flight and immunity.</title>
        <authorList>
            <person name="Zhang G."/>
            <person name="Cowled C."/>
            <person name="Shi Z."/>
            <person name="Huang Z."/>
            <person name="Bishop-Lilly K.A."/>
            <person name="Fang X."/>
            <person name="Wynne J.W."/>
            <person name="Xiong Z."/>
            <person name="Baker M.L."/>
            <person name="Zhao W."/>
            <person name="Tachedjian M."/>
            <person name="Zhu Y."/>
            <person name="Zhou P."/>
            <person name="Jiang X."/>
            <person name="Ng J."/>
            <person name="Yang L."/>
            <person name="Wu L."/>
            <person name="Xiao J."/>
            <person name="Feng Y."/>
            <person name="Chen Y."/>
            <person name="Sun X."/>
            <person name="Zhang Y."/>
            <person name="Marsh G.A."/>
            <person name="Crameri G."/>
            <person name="Broder C.C."/>
            <person name="Frey K.G."/>
            <person name="Wang L.F."/>
            <person name="Wang J."/>
        </authorList>
    </citation>
    <scope>NUCLEOTIDE SEQUENCE [LARGE SCALE GENOMIC DNA]</scope>
</reference>
<organism evidence="8 9">
    <name type="scientific">Myotis davidii</name>
    <name type="common">David's myotis</name>
    <dbReference type="NCBI Taxonomy" id="225400"/>
    <lineage>
        <taxon>Eukaryota</taxon>
        <taxon>Metazoa</taxon>
        <taxon>Chordata</taxon>
        <taxon>Craniata</taxon>
        <taxon>Vertebrata</taxon>
        <taxon>Euteleostomi</taxon>
        <taxon>Mammalia</taxon>
        <taxon>Eutheria</taxon>
        <taxon>Laurasiatheria</taxon>
        <taxon>Chiroptera</taxon>
        <taxon>Yangochiroptera</taxon>
        <taxon>Vespertilionidae</taxon>
        <taxon>Myotis</taxon>
    </lineage>
</organism>
<feature type="compositionally biased region" description="Basic and acidic residues" evidence="6">
    <location>
        <begin position="38"/>
        <end position="52"/>
    </location>
</feature>
<comment type="similarity">
    <text evidence="2">Belongs to the TAF11 family.</text>
</comment>
<dbReference type="AlphaFoldDB" id="L5LIM4"/>
<comment type="subcellular location">
    <subcellularLocation>
        <location evidence="1">Nucleus</location>
    </subcellularLocation>
</comment>
<name>L5LIM4_MYODS</name>
<evidence type="ECO:0000313" key="9">
    <source>
        <dbReference type="Proteomes" id="UP000010556"/>
    </source>
</evidence>
<evidence type="ECO:0000313" key="8">
    <source>
        <dbReference type="EMBL" id="ELK25865.1"/>
    </source>
</evidence>
<accession>L5LIM4</accession>
<dbReference type="InterPro" id="IPR045127">
    <property type="entry name" value="TAF11-like"/>
</dbReference>
<dbReference type="SUPFAM" id="SSF47113">
    <property type="entry name" value="Histone-fold"/>
    <property type="match status" value="1"/>
</dbReference>
<keyword evidence="9" id="KW-1185">Reference proteome</keyword>
<keyword evidence="8" id="KW-0396">Initiation factor</keyword>
<evidence type="ECO:0000256" key="4">
    <source>
        <dbReference type="ARBA" id="ARBA00023163"/>
    </source>
</evidence>
<keyword evidence="8" id="KW-0648">Protein biosynthesis</keyword>